<protein>
    <submittedName>
        <fullName evidence="2">CbiA-domain containing protein</fullName>
    </submittedName>
</protein>
<proteinExistence type="predicted"/>
<name>S0G299_9BACT</name>
<feature type="domain" description="CobQ/CobB/MinD/ParA nucleotide binding" evidence="1">
    <location>
        <begin position="8"/>
        <end position="126"/>
    </location>
</feature>
<dbReference type="InterPro" id="IPR002586">
    <property type="entry name" value="CobQ/CobB/MinD/ParA_Nub-bd_dom"/>
</dbReference>
<keyword evidence="3" id="KW-1185">Reference proteome</keyword>
<dbReference type="AlphaFoldDB" id="S0G299"/>
<evidence type="ECO:0000259" key="1">
    <source>
        <dbReference type="Pfam" id="PF01656"/>
    </source>
</evidence>
<dbReference type="Gene3D" id="3.40.50.300">
    <property type="entry name" value="P-loop containing nucleotide triphosphate hydrolases"/>
    <property type="match status" value="1"/>
</dbReference>
<evidence type="ECO:0000313" key="3">
    <source>
        <dbReference type="Proteomes" id="UP000014216"/>
    </source>
</evidence>
<evidence type="ECO:0000313" key="2">
    <source>
        <dbReference type="EMBL" id="EMS77841.1"/>
    </source>
</evidence>
<comment type="caution">
    <text evidence="2">The sequence shown here is derived from an EMBL/GenBank/DDBJ whole genome shotgun (WGS) entry which is preliminary data.</text>
</comment>
<organism evidence="2 3">
    <name type="scientific">Desulfotignum phosphitoxidans DSM 13687</name>
    <dbReference type="NCBI Taxonomy" id="1286635"/>
    <lineage>
        <taxon>Bacteria</taxon>
        <taxon>Pseudomonadati</taxon>
        <taxon>Thermodesulfobacteriota</taxon>
        <taxon>Desulfobacteria</taxon>
        <taxon>Desulfobacterales</taxon>
        <taxon>Desulfobacteraceae</taxon>
        <taxon>Desulfotignum</taxon>
    </lineage>
</organism>
<dbReference type="Proteomes" id="UP000014216">
    <property type="component" value="Unassembled WGS sequence"/>
</dbReference>
<accession>S0G299</accession>
<reference evidence="2 3" key="1">
    <citation type="journal article" date="2013" name="Genome Announc.">
        <title>Draft Genome Sequence of Desulfotignum phosphitoxidans DSM 13687 Strain FiPS-3.</title>
        <authorList>
            <person name="Poehlein A."/>
            <person name="Daniel R."/>
            <person name="Simeonova D.D."/>
        </authorList>
    </citation>
    <scope>NUCLEOTIDE SEQUENCE [LARGE SCALE GENOMIC DNA]</scope>
    <source>
        <strain evidence="2 3">DSM 13687</strain>
    </source>
</reference>
<gene>
    <name evidence="2" type="ORF">Dpo_12c01190</name>
</gene>
<dbReference type="RefSeq" id="WP_006968279.1">
    <property type="nucleotide sequence ID" value="NZ_APJX01000012.1"/>
</dbReference>
<dbReference type="OrthoDB" id="9779501at2"/>
<dbReference type="EMBL" id="APJX01000012">
    <property type="protein sequence ID" value="EMS77841.1"/>
    <property type="molecule type" value="Genomic_DNA"/>
</dbReference>
<dbReference type="InterPro" id="IPR027417">
    <property type="entry name" value="P-loop_NTPase"/>
</dbReference>
<dbReference type="SUPFAM" id="SSF52540">
    <property type="entry name" value="P-loop containing nucleoside triphosphate hydrolases"/>
    <property type="match status" value="1"/>
</dbReference>
<sequence>MTIDFTDIVIVAGNYGSGKTETAVNLAAACRRTGKSVAIADLDLVNPYFRTREARIPLEAMGIQVVLPDRQYLFADLPILAPAVADILRQPADVTILDAGGDDVGVTVLASLAAVLKNKPVRMLQVINAFRPFTGDVAGCLKIRKEIEASGKINITGLVSNANLMDDTSVAHIYQGYDLVKQVSAHTGLPVEFITATPEIRSQLDLNRITCPVLTLDRHLLPPTQSLKT</sequence>
<dbReference type="Pfam" id="PF01656">
    <property type="entry name" value="CbiA"/>
    <property type="match status" value="1"/>
</dbReference>